<dbReference type="InterPro" id="IPR015879">
    <property type="entry name" value="Ring_hydroxy_dOase_asu_C_dom"/>
</dbReference>
<dbReference type="Gene3D" id="3.90.380.10">
    <property type="entry name" value="Naphthalene 1,2-dioxygenase Alpha Subunit, Chain A, domain 1"/>
    <property type="match status" value="2"/>
</dbReference>
<dbReference type="PANTHER" id="PTHR43756">
    <property type="entry name" value="CHOLINE MONOOXYGENASE, CHLOROPLASTIC"/>
    <property type="match status" value="1"/>
</dbReference>
<dbReference type="EMBL" id="UINC01026998">
    <property type="protein sequence ID" value="SVB05461.1"/>
    <property type="molecule type" value="Genomic_DNA"/>
</dbReference>
<dbReference type="InterPro" id="IPR001663">
    <property type="entry name" value="Rng_hydr_dOase-A"/>
</dbReference>
<dbReference type="GO" id="GO:0051537">
    <property type="term" value="F:2 iron, 2 sulfur cluster binding"/>
    <property type="evidence" value="ECO:0007669"/>
    <property type="project" value="UniProtKB-KW"/>
</dbReference>
<accession>A0A382AVX9</accession>
<evidence type="ECO:0000256" key="1">
    <source>
        <dbReference type="ARBA" id="ARBA00001962"/>
    </source>
</evidence>
<dbReference type="GO" id="GO:0016491">
    <property type="term" value="F:oxidoreductase activity"/>
    <property type="evidence" value="ECO:0007669"/>
    <property type="project" value="UniProtKB-KW"/>
</dbReference>
<keyword evidence="4" id="KW-0560">Oxidoreductase</keyword>
<keyword evidence="5" id="KW-0408">Iron</keyword>
<evidence type="ECO:0000313" key="8">
    <source>
        <dbReference type="EMBL" id="SVB05461.1"/>
    </source>
</evidence>
<dbReference type="PRINTS" id="PR00090">
    <property type="entry name" value="RNGDIOXGNASE"/>
</dbReference>
<dbReference type="Pfam" id="PF00848">
    <property type="entry name" value="Ring_hydroxyl_A"/>
    <property type="match status" value="1"/>
</dbReference>
<keyword evidence="6" id="KW-0411">Iron-sulfur</keyword>
<evidence type="ECO:0000256" key="4">
    <source>
        <dbReference type="ARBA" id="ARBA00023002"/>
    </source>
</evidence>
<dbReference type="CDD" id="cd03469">
    <property type="entry name" value="Rieske_RO_Alpha_N"/>
    <property type="match status" value="1"/>
</dbReference>
<dbReference type="Pfam" id="PF00355">
    <property type="entry name" value="Rieske"/>
    <property type="match status" value="1"/>
</dbReference>
<dbReference type="AlphaFoldDB" id="A0A382AVX9"/>
<dbReference type="GO" id="GO:0005506">
    <property type="term" value="F:iron ion binding"/>
    <property type="evidence" value="ECO:0007669"/>
    <property type="project" value="InterPro"/>
</dbReference>
<evidence type="ECO:0000256" key="5">
    <source>
        <dbReference type="ARBA" id="ARBA00023004"/>
    </source>
</evidence>
<dbReference type="InterPro" id="IPR017941">
    <property type="entry name" value="Rieske_2Fe-2S"/>
</dbReference>
<evidence type="ECO:0000256" key="6">
    <source>
        <dbReference type="ARBA" id="ARBA00023014"/>
    </source>
</evidence>
<dbReference type="InterPro" id="IPR036922">
    <property type="entry name" value="Rieske_2Fe-2S_sf"/>
</dbReference>
<name>A0A382AVX9_9ZZZZ</name>
<gene>
    <name evidence="8" type="ORF">METZ01_LOCUS158315</name>
</gene>
<keyword evidence="2" id="KW-0001">2Fe-2S</keyword>
<dbReference type="SUPFAM" id="SSF55961">
    <property type="entry name" value="Bet v1-like"/>
    <property type="match status" value="1"/>
</dbReference>
<evidence type="ECO:0000256" key="2">
    <source>
        <dbReference type="ARBA" id="ARBA00022714"/>
    </source>
</evidence>
<keyword evidence="3" id="KW-0479">Metal-binding</keyword>
<dbReference type="PANTHER" id="PTHR43756:SF5">
    <property type="entry name" value="CHOLINE MONOOXYGENASE, CHLOROPLASTIC"/>
    <property type="match status" value="1"/>
</dbReference>
<comment type="cofactor">
    <cofactor evidence="1">
        <name>Fe cation</name>
        <dbReference type="ChEBI" id="CHEBI:24875"/>
    </cofactor>
</comment>
<evidence type="ECO:0000256" key="3">
    <source>
        <dbReference type="ARBA" id="ARBA00022723"/>
    </source>
</evidence>
<feature type="domain" description="Rieske" evidence="7">
    <location>
        <begin position="89"/>
        <end position="196"/>
    </location>
</feature>
<dbReference type="SUPFAM" id="SSF50022">
    <property type="entry name" value="ISP domain"/>
    <property type="match status" value="1"/>
</dbReference>
<evidence type="ECO:0000259" key="7">
    <source>
        <dbReference type="PROSITE" id="PS51296"/>
    </source>
</evidence>
<protein>
    <recommendedName>
        <fullName evidence="7">Rieske domain-containing protein</fullName>
    </recommendedName>
</protein>
<organism evidence="8">
    <name type="scientific">marine metagenome</name>
    <dbReference type="NCBI Taxonomy" id="408172"/>
    <lineage>
        <taxon>unclassified sequences</taxon>
        <taxon>metagenomes</taxon>
        <taxon>ecological metagenomes</taxon>
    </lineage>
</organism>
<dbReference type="PROSITE" id="PS51296">
    <property type="entry name" value="RIESKE"/>
    <property type="match status" value="1"/>
</dbReference>
<proteinExistence type="predicted"/>
<reference evidence="8" key="1">
    <citation type="submission" date="2018-05" db="EMBL/GenBank/DDBJ databases">
        <authorList>
            <person name="Lanie J.A."/>
            <person name="Ng W.-L."/>
            <person name="Kazmierczak K.M."/>
            <person name="Andrzejewski T.M."/>
            <person name="Davidsen T.M."/>
            <person name="Wayne K.J."/>
            <person name="Tettelin H."/>
            <person name="Glass J.I."/>
            <person name="Rusch D."/>
            <person name="Podicherti R."/>
            <person name="Tsui H.-C.T."/>
            <person name="Winkler M.E."/>
        </authorList>
    </citation>
    <scope>NUCLEOTIDE SEQUENCE</scope>
</reference>
<sequence>MTEQLRRIEHTIIVSKNEQEGVGKDRLVDRASVHLIKLLRFYSYSKYVHYITGERLMSQTLPKNTIDPSSYTSETIFSKELDQIFARSWQYVGHVCKVQNPGDYFVVDVAGESLIITRSSDNELNALFNVCAHRASRIASGEGRKTRFVCPNHAWCYDNKGELLRAVNADKVPGMNIKNYSLSRCAIEEVNGLLFVNLDSNADPIYSSVGDMVQEIQAALPQLADYQFAHRTEVTMRANWKVAVENFSECYHCPLVHKSFFSSRGSTEGGGVDADSYHIETNGIWQRHHGIAYGGTVDESGAEESEDFVVWWLWPNFAVQQHPGNMVNVRQWVPVSPDETYVYVDWFLPRDATEQDQKVFSEHASGVFAEDIPIIEWVQQGLKSRGYRGGPLMIDKEGSVLSEHGVAEIQELWKASMV</sequence>
<dbReference type="Gene3D" id="2.102.10.10">
    <property type="entry name" value="Rieske [2Fe-2S] iron-sulphur domain"/>
    <property type="match status" value="1"/>
</dbReference>